<sequence length="119" mass="12651">MSEGTPLLTTTLEIARAAAGLLCATQADTDPVVRRGTKIAGARHIVQAALTIAAPELRTLGLLTDGLHAASMLVVAASPRYRRPALSQAVLAAAFAGAELWTVRHHAAQHTRKRRCRRP</sequence>
<reference evidence="2" key="1">
    <citation type="journal article" date="2019" name="Int. J. Syst. Evol. Microbiol.">
        <title>The Global Catalogue of Microorganisms (GCM) 10K type strain sequencing project: providing services to taxonomists for standard genome sequencing and annotation.</title>
        <authorList>
            <consortium name="The Broad Institute Genomics Platform"/>
            <consortium name="The Broad Institute Genome Sequencing Center for Infectious Disease"/>
            <person name="Wu L."/>
            <person name="Ma J."/>
        </authorList>
    </citation>
    <scope>NUCLEOTIDE SEQUENCE [LARGE SCALE GENOMIC DNA]</scope>
    <source>
        <strain evidence="2">CGMCC 1.10363</strain>
    </source>
</reference>
<dbReference type="Proteomes" id="UP001595900">
    <property type="component" value="Unassembled WGS sequence"/>
</dbReference>
<dbReference type="EMBL" id="JBHSCN010000021">
    <property type="protein sequence ID" value="MFC4245136.1"/>
    <property type="molecule type" value="Genomic_DNA"/>
</dbReference>
<accession>A0ABV8QCG9</accession>
<organism evidence="1 2">
    <name type="scientific">Gryllotalpicola reticulitermitis</name>
    <dbReference type="NCBI Taxonomy" id="1184153"/>
    <lineage>
        <taxon>Bacteria</taxon>
        <taxon>Bacillati</taxon>
        <taxon>Actinomycetota</taxon>
        <taxon>Actinomycetes</taxon>
        <taxon>Micrococcales</taxon>
        <taxon>Microbacteriaceae</taxon>
        <taxon>Gryllotalpicola</taxon>
    </lineage>
</organism>
<comment type="caution">
    <text evidence="1">The sequence shown here is derived from an EMBL/GenBank/DDBJ whole genome shotgun (WGS) entry which is preliminary data.</text>
</comment>
<name>A0ABV8QCG9_9MICO</name>
<evidence type="ECO:0000313" key="1">
    <source>
        <dbReference type="EMBL" id="MFC4245136.1"/>
    </source>
</evidence>
<evidence type="ECO:0000313" key="2">
    <source>
        <dbReference type="Proteomes" id="UP001595900"/>
    </source>
</evidence>
<proteinExistence type="predicted"/>
<protein>
    <submittedName>
        <fullName evidence="1">Uncharacterized protein</fullName>
    </submittedName>
</protein>
<keyword evidence="2" id="KW-1185">Reference proteome</keyword>
<dbReference type="RefSeq" id="WP_390231934.1">
    <property type="nucleotide sequence ID" value="NZ_JBHSCN010000021.1"/>
</dbReference>
<gene>
    <name evidence="1" type="ORF">ACFOYW_17345</name>
</gene>